<comment type="similarity">
    <text evidence="5">Belongs to the glycosyltransferase 26 family. TagA/TarA subfamily.</text>
</comment>
<keyword evidence="4 5" id="KW-0961">Cell wall biogenesis/degradation</keyword>
<name>A0ABS2R7V7_9BACI</name>
<dbReference type="EC" id="2.4.1.187" evidence="5"/>
<dbReference type="PANTHER" id="PTHR34136:SF1">
    <property type="entry name" value="UDP-N-ACETYL-D-MANNOSAMINURONIC ACID TRANSFERASE"/>
    <property type="match status" value="1"/>
</dbReference>
<accession>A0ABS2R7V7</accession>
<proteinExistence type="inferred from homology"/>
<comment type="catalytic activity">
    <reaction evidence="5">
        <text>UDP-N-acetyl-alpha-D-mannosamine + N-acetyl-alpha-D-glucosaminyl-di-trans,octa-cis-undecaprenyl diphosphate = N-acetyl-beta-D-mannosaminyl-(1-&gt;4)-N-acetyl-alpha-D-glucosaminyl di-trans,octa-cis-undecaprenyl diphosphate + UDP + H(+)</text>
        <dbReference type="Rhea" id="RHEA:16053"/>
        <dbReference type="ChEBI" id="CHEBI:15378"/>
        <dbReference type="ChEBI" id="CHEBI:58223"/>
        <dbReference type="ChEBI" id="CHEBI:62959"/>
        <dbReference type="ChEBI" id="CHEBI:68623"/>
        <dbReference type="ChEBI" id="CHEBI:132210"/>
        <dbReference type="EC" id="2.4.1.187"/>
    </reaction>
</comment>
<dbReference type="NCBIfam" id="TIGR00696">
    <property type="entry name" value="wecG_tagA_cpsF"/>
    <property type="match status" value="1"/>
</dbReference>
<evidence type="ECO:0000313" key="7">
    <source>
        <dbReference type="Proteomes" id="UP000823485"/>
    </source>
</evidence>
<dbReference type="HAMAP" id="MF_02070">
    <property type="entry name" value="TagA_TarA"/>
    <property type="match status" value="1"/>
</dbReference>
<gene>
    <name evidence="6" type="ORF">JOC94_001915</name>
</gene>
<reference evidence="6 7" key="1">
    <citation type="submission" date="2021-01" db="EMBL/GenBank/DDBJ databases">
        <title>Genomic Encyclopedia of Type Strains, Phase IV (KMG-IV): sequencing the most valuable type-strain genomes for metagenomic binning, comparative biology and taxonomic classification.</title>
        <authorList>
            <person name="Goeker M."/>
        </authorList>
    </citation>
    <scope>NUCLEOTIDE SEQUENCE [LARGE SCALE GENOMIC DNA]</scope>
    <source>
        <strain evidence="6 7">DSM 105453</strain>
    </source>
</reference>
<dbReference type="InterPro" id="IPR004629">
    <property type="entry name" value="WecG_TagA_CpsF"/>
</dbReference>
<dbReference type="InterPro" id="IPR034714">
    <property type="entry name" value="TagA_TarA"/>
</dbReference>
<comment type="function">
    <text evidence="5">Catalyzes the conversion of GlcNAc-PP-undecaprenol into ManNAc-GlcNAc-PP-undecaprenol, the first committed lipid intermediate in the de novo synthesis of teichoic acid.</text>
</comment>
<evidence type="ECO:0000256" key="1">
    <source>
        <dbReference type="ARBA" id="ARBA00022676"/>
    </source>
</evidence>
<evidence type="ECO:0000256" key="5">
    <source>
        <dbReference type="HAMAP-Rule" id="MF_02070"/>
    </source>
</evidence>
<comment type="pathway">
    <text evidence="5">Cell wall biogenesis; teichoic acid biosynthesis.</text>
</comment>
<dbReference type="RefSeq" id="WP_205179174.1">
    <property type="nucleotide sequence ID" value="NZ_JAFBFH010000011.1"/>
</dbReference>
<organism evidence="6 7">
    <name type="scientific">Siminovitchia thermophila</name>
    <dbReference type="NCBI Taxonomy" id="1245522"/>
    <lineage>
        <taxon>Bacteria</taxon>
        <taxon>Bacillati</taxon>
        <taxon>Bacillota</taxon>
        <taxon>Bacilli</taxon>
        <taxon>Bacillales</taxon>
        <taxon>Bacillaceae</taxon>
        <taxon>Siminovitchia</taxon>
    </lineage>
</organism>
<keyword evidence="2 5" id="KW-0808">Transferase</keyword>
<protein>
    <recommendedName>
        <fullName evidence="5">N-acetylglucosaminyldiphosphoundecaprenol N-acetyl-beta-D-mannosaminyltransferase</fullName>
        <ecNumber evidence="5">2.4.1.187</ecNumber>
    </recommendedName>
    <alternativeName>
        <fullName evidence="5">N-acetylmannosaminyltransferase</fullName>
    </alternativeName>
    <alternativeName>
        <fullName evidence="5">UDP-N-acetylmannosamine transferase</fullName>
    </alternativeName>
    <alternativeName>
        <fullName evidence="5">UDP-N-acetylmannosamine:N-acetylglucosaminyl pyrophosphorylundecaprenol N-acetylmannosaminyltransferase</fullName>
    </alternativeName>
</protein>
<keyword evidence="7" id="KW-1185">Reference proteome</keyword>
<evidence type="ECO:0000313" key="6">
    <source>
        <dbReference type="EMBL" id="MBM7714943.1"/>
    </source>
</evidence>
<keyword evidence="3 5" id="KW-0777">Teichoic acid biosynthesis</keyword>
<dbReference type="PANTHER" id="PTHR34136">
    <property type="match status" value="1"/>
</dbReference>
<dbReference type="Pfam" id="PF03808">
    <property type="entry name" value="Glyco_tran_WecG"/>
    <property type="match status" value="1"/>
</dbReference>
<sequence>MSKKVDVLGIEFDNMTQKQMIDMIKTRIKQKKKTFIVTANPEIVMKAQRDQDYKDTLQSADFIIPDGVGIMLGAKMLKRPLIERIAGFDLMTELLAVANQDCLNVFFLGSKDNVIQMMIRNVKQEYPNVRIGGYHHGYFDGNDPHITDMVKKANSDLVFVAMGFPRQERWIQKNVNVFEKGIFIGVGGSFDVLAGVVKRAPTIWRSWKIEWLYRLCKQPSRWKRMTCLPLFVLKILGSTASDTLKKTIKLIR</sequence>
<evidence type="ECO:0000256" key="4">
    <source>
        <dbReference type="ARBA" id="ARBA00023316"/>
    </source>
</evidence>
<dbReference type="CDD" id="cd06533">
    <property type="entry name" value="Glyco_transf_WecG_TagA"/>
    <property type="match status" value="1"/>
</dbReference>
<evidence type="ECO:0000256" key="3">
    <source>
        <dbReference type="ARBA" id="ARBA00022944"/>
    </source>
</evidence>
<keyword evidence="1 5" id="KW-0328">Glycosyltransferase</keyword>
<comment type="caution">
    <text evidence="6">The sequence shown here is derived from an EMBL/GenBank/DDBJ whole genome shotgun (WGS) entry which is preliminary data.</text>
</comment>
<dbReference type="GO" id="GO:0047244">
    <property type="term" value="F:N-acetylglucosaminyldiphosphoundecaprenol N-acetyl-beta-D-mannosaminyltransferase activity"/>
    <property type="evidence" value="ECO:0007669"/>
    <property type="project" value="UniProtKB-EC"/>
</dbReference>
<evidence type="ECO:0000256" key="2">
    <source>
        <dbReference type="ARBA" id="ARBA00022679"/>
    </source>
</evidence>
<dbReference type="Proteomes" id="UP000823485">
    <property type="component" value="Unassembled WGS sequence"/>
</dbReference>
<dbReference type="EMBL" id="JAFBFH010000011">
    <property type="protein sequence ID" value="MBM7714943.1"/>
    <property type="molecule type" value="Genomic_DNA"/>
</dbReference>